<keyword evidence="5" id="KW-1185">Reference proteome</keyword>
<protein>
    <recommendedName>
        <fullName evidence="1">E3 ubiquitin-protein ligase PPP1R11</fullName>
    </recommendedName>
    <alternativeName>
        <fullName evidence="2">Protein phosphatase 1 regulatory subunit 11</fullName>
    </alternativeName>
</protein>
<evidence type="ECO:0000313" key="5">
    <source>
        <dbReference type="Proteomes" id="UP000069272"/>
    </source>
</evidence>
<dbReference type="EnsemblMetazoa" id="AALB016385-RA">
    <property type="protein sequence ID" value="AALB016385-PA"/>
    <property type="gene ID" value="AALB016385"/>
</dbReference>
<evidence type="ECO:0000256" key="2">
    <source>
        <dbReference type="ARBA" id="ARBA00031039"/>
    </source>
</evidence>
<dbReference type="Proteomes" id="UP000069272">
    <property type="component" value="Chromosome 2L"/>
</dbReference>
<feature type="compositionally biased region" description="Polar residues" evidence="3">
    <location>
        <begin position="1"/>
        <end position="19"/>
    </location>
</feature>
<reference evidence="4 5" key="1">
    <citation type="journal article" date="2017" name="G3 (Bethesda)">
        <title>The Physical Genome Mapping of Anopheles albimanus Corrected Scaffold Misassemblies and Identified Interarm Rearrangements in Genus Anopheles.</title>
        <authorList>
            <person name="Artemov G.N."/>
            <person name="Peery A.N."/>
            <person name="Jiang X."/>
            <person name="Tu Z."/>
            <person name="Stegniy V.N."/>
            <person name="Sharakhova M.V."/>
            <person name="Sharakhov I.V."/>
        </authorList>
    </citation>
    <scope>NUCLEOTIDE SEQUENCE [LARGE SCALE GENOMIC DNA]</scope>
    <source>
        <strain evidence="4 5">ALBI9_A</strain>
    </source>
</reference>
<dbReference type="InterPro" id="IPR011107">
    <property type="entry name" value="PPI_Ypi1"/>
</dbReference>
<reference evidence="4" key="2">
    <citation type="submission" date="2022-08" db="UniProtKB">
        <authorList>
            <consortium name="EnsemblMetazoa"/>
        </authorList>
    </citation>
    <scope>IDENTIFICATION</scope>
    <source>
        <strain evidence="4">STECLA/ALBI9_A</strain>
    </source>
</reference>
<dbReference type="PANTHER" id="PTHR20835:SF0">
    <property type="entry name" value="E3 UBIQUITIN-PROTEIN LIGASE PPP1R11"/>
    <property type="match status" value="1"/>
</dbReference>
<feature type="region of interest" description="Disordered" evidence="3">
    <location>
        <begin position="1"/>
        <end position="36"/>
    </location>
</feature>
<dbReference type="KEGG" id="aali:118457744"/>
<dbReference type="OrthoDB" id="307488at2759"/>
<dbReference type="Pfam" id="PF07491">
    <property type="entry name" value="PPI_Ypi1"/>
    <property type="match status" value="1"/>
</dbReference>
<proteinExistence type="predicted"/>
<dbReference type="GO" id="GO:0008157">
    <property type="term" value="F:protein phosphatase 1 binding"/>
    <property type="evidence" value="ECO:0007669"/>
    <property type="project" value="TreeGrafter"/>
</dbReference>
<dbReference type="AlphaFoldDB" id="A0A8W7K879"/>
<dbReference type="GO" id="GO:0005634">
    <property type="term" value="C:nucleus"/>
    <property type="evidence" value="ECO:0007669"/>
    <property type="project" value="TreeGrafter"/>
</dbReference>
<dbReference type="RefSeq" id="XP_035775449.1">
    <property type="nucleotide sequence ID" value="XM_035919556.1"/>
</dbReference>
<dbReference type="PANTHER" id="PTHR20835">
    <property type="entry name" value="E3 UBIQUITIN-PROTEIN LIGASE PPP1R11-RELATED"/>
    <property type="match status" value="1"/>
</dbReference>
<sequence>MMNAETPTGSRSITETIAQSEPIAGTSVSSGAENPPVLRLRLQKPRSERKVQWTNGTVDNEHMNKKKSKCCCIYEKPRAFGESSSESEDECEHCFGHVELKKKNRNLRAAPVPPVPAQPDGDDGTGGDSDAVDGVPKDGHAGCGTPQA</sequence>
<name>A0A8W7K879_ANOAL</name>
<feature type="region of interest" description="Disordered" evidence="3">
    <location>
        <begin position="103"/>
        <end position="148"/>
    </location>
</feature>
<evidence type="ECO:0000256" key="3">
    <source>
        <dbReference type="SAM" id="MobiDB-lite"/>
    </source>
</evidence>
<evidence type="ECO:0000256" key="1">
    <source>
        <dbReference type="ARBA" id="ARBA00021994"/>
    </source>
</evidence>
<organism evidence="4 5">
    <name type="scientific">Anopheles albimanus</name>
    <name type="common">New world malaria mosquito</name>
    <dbReference type="NCBI Taxonomy" id="7167"/>
    <lineage>
        <taxon>Eukaryota</taxon>
        <taxon>Metazoa</taxon>
        <taxon>Ecdysozoa</taxon>
        <taxon>Arthropoda</taxon>
        <taxon>Hexapoda</taxon>
        <taxon>Insecta</taxon>
        <taxon>Pterygota</taxon>
        <taxon>Neoptera</taxon>
        <taxon>Endopterygota</taxon>
        <taxon>Diptera</taxon>
        <taxon>Nematocera</taxon>
        <taxon>Culicoidea</taxon>
        <taxon>Culicidae</taxon>
        <taxon>Anophelinae</taxon>
        <taxon>Anopheles</taxon>
    </lineage>
</organism>
<dbReference type="GeneID" id="118457744"/>
<evidence type="ECO:0000313" key="4">
    <source>
        <dbReference type="EnsemblMetazoa" id="AALB016385-PA"/>
    </source>
</evidence>
<accession>A0A8W7K879</accession>
<dbReference type="GO" id="GO:0004865">
    <property type="term" value="F:protein serine/threonine phosphatase inhibitor activity"/>
    <property type="evidence" value="ECO:0007669"/>
    <property type="project" value="InterPro"/>
</dbReference>